<evidence type="ECO:0008006" key="3">
    <source>
        <dbReference type="Google" id="ProtNLM"/>
    </source>
</evidence>
<dbReference type="AlphaFoldDB" id="A0AAW7HIH8"/>
<organism evidence="1 2">
    <name type="scientific">Pseudomonas alloputida</name>
    <dbReference type="NCBI Taxonomy" id="1940621"/>
    <lineage>
        <taxon>Bacteria</taxon>
        <taxon>Pseudomonadati</taxon>
        <taxon>Pseudomonadota</taxon>
        <taxon>Gammaproteobacteria</taxon>
        <taxon>Pseudomonadales</taxon>
        <taxon>Pseudomonadaceae</taxon>
        <taxon>Pseudomonas</taxon>
    </lineage>
</organism>
<reference evidence="1" key="1">
    <citation type="submission" date="2023-06" db="EMBL/GenBank/DDBJ databases">
        <title>MBL-encoding genomic islands in Pseudomonas spp. in Poland.</title>
        <authorList>
            <person name="Urbanowicz P."/>
            <person name="Izdebski R."/>
            <person name="Biedrzycka M."/>
            <person name="Gniadkowski M."/>
        </authorList>
    </citation>
    <scope>NUCLEOTIDE SEQUENCE</scope>
    <source>
        <strain evidence="1">NMI5768_13</strain>
    </source>
</reference>
<dbReference type="EMBL" id="JAJSRF020000001">
    <property type="protein sequence ID" value="MDM3953821.1"/>
    <property type="molecule type" value="Genomic_DNA"/>
</dbReference>
<evidence type="ECO:0000313" key="2">
    <source>
        <dbReference type="Proteomes" id="UP001165439"/>
    </source>
</evidence>
<dbReference type="RefSeq" id="WP_200888524.1">
    <property type="nucleotide sequence ID" value="NZ_CP128540.1"/>
</dbReference>
<evidence type="ECO:0000313" key="1">
    <source>
        <dbReference type="EMBL" id="MDM3953821.1"/>
    </source>
</evidence>
<dbReference type="GeneID" id="83680371"/>
<dbReference type="Proteomes" id="UP001165439">
    <property type="component" value="Unassembled WGS sequence"/>
</dbReference>
<gene>
    <name evidence="1" type="ORF">LU674_016005</name>
</gene>
<name>A0AAW7HIH8_9PSED</name>
<sequence length="172" mass="20062">MVAMEAFSFESVFRPLLAEQEAYLRLYPPGEAVLLALRDLLERDSRLLYIDANERSITFRFAMHLQSHLREWEIDCEFNRDGVEPKRLGHMELYPDSEDEEAKTVFPDVIAHRRGKKENFLVVEFKKSTSHVDRSIDRRKLLGYKRQLGYEHALFVEVGSGGQASITSLEWI</sequence>
<protein>
    <recommendedName>
        <fullName evidence="3">PD-(D/E)XK nuclease superfamily protein</fullName>
    </recommendedName>
</protein>
<proteinExistence type="predicted"/>
<comment type="caution">
    <text evidence="1">The sequence shown here is derived from an EMBL/GenBank/DDBJ whole genome shotgun (WGS) entry which is preliminary data.</text>
</comment>
<accession>A0AAW7HIH8</accession>